<gene>
    <name evidence="1" type="ORF">M5G17_03330</name>
</gene>
<keyword evidence="2" id="KW-1185">Reference proteome</keyword>
<evidence type="ECO:0008006" key="3">
    <source>
        <dbReference type="Google" id="ProtNLM"/>
    </source>
</evidence>
<reference evidence="1 2" key="1">
    <citation type="submission" date="2022-05" db="EMBL/GenBank/DDBJ databases">
        <title>Novel Pseudomonas spp. Isolated from a Rainbow Trout Aquaculture Facility.</title>
        <authorList>
            <person name="Testerman T."/>
            <person name="Graf J."/>
        </authorList>
    </citation>
    <scope>NUCLEOTIDE SEQUENCE [LARGE SCALE GENOMIC DNA]</scope>
    <source>
        <strain evidence="1 2">ID1025</strain>
    </source>
</reference>
<dbReference type="InterPro" id="IPR027417">
    <property type="entry name" value="P-loop_NTPase"/>
</dbReference>
<dbReference type="SUPFAM" id="SSF52540">
    <property type="entry name" value="P-loop containing nucleoside triphosphate hydrolases"/>
    <property type="match status" value="1"/>
</dbReference>
<dbReference type="EMBL" id="JAMDGZ010000007">
    <property type="protein sequence ID" value="MDD1012716.1"/>
    <property type="molecule type" value="Genomic_DNA"/>
</dbReference>
<protein>
    <recommendedName>
        <fullName evidence="3">ATPase AAA-type core domain-containing protein</fullName>
    </recommendedName>
</protein>
<evidence type="ECO:0000313" key="1">
    <source>
        <dbReference type="EMBL" id="MDD1012716.1"/>
    </source>
</evidence>
<proteinExistence type="predicted"/>
<evidence type="ECO:0000313" key="2">
    <source>
        <dbReference type="Proteomes" id="UP001148184"/>
    </source>
</evidence>
<name>A0ABT5P361_9PSED</name>
<sequence>MADSKKGAVIVLLGDLSSHMMVERGSGKNADEAPSYQLRSRDHHEPLLPTMIEHALKDGWPEFKAQMIIRHTDSNDRGMCDKRFSILDRFAQSSKSSKDSPKALRVREDYIVSEESGPGNASGIKSQSDSLFASIKDIQQQLEKHDGQRQHRITVIYDQHGCTRHALDELAQAKQSKRFKNIRDVVGTDDLVLAINSDAEKWASTLKSLSDNILLRKKRPHAGPKRVTIVTTADALRKAGVNIKKYGALEHSIRDIMKAMNQNRVHNQSPVSTFFDYADELVIVFRETGSLHIHKTAKGRCKAALHYCPNFDRIAQSDTRRYGRVPGKFAIFLCAVIKGLYTIANGRKASIGVTSSSADQAIFQGALRLAAVAFNRHFKNGLAYDDPFKSIEQALADPLGNMANDCENATSREDLTCSLELSQEQARRPKKWSRTSEFLARETLESDLREIVINGMDSVLSVTSPSGPKKSTGLYRFEERPWFPRSFITFPYATFGQLKLLDTKEIAEHFELAKIIGKYIQTADWRAPLSIAVFGKPGSGKSFAVNQVLKSVDPARKSEPLTFNLAQFAKEDQLTEAFHQIQDQALASDEVPLAVFDEFDACIGSNKNGWLKYFLAPMQDGLFRGKNGDYRVGRAIFLFSGGTAATFKEFAGPASKKASNDETKLRDFLSRLRGNLNVSDINTNSAKAPEQLKTLRRAALLRTFLQEKAKPIMVECSDGTVRARIHPKVIDAFLHANYVHGVRSMEAIIQMSNWIDGYFVPASLPSKDQLMIHITDKSFLREDPPAKPAKK</sequence>
<dbReference type="Proteomes" id="UP001148184">
    <property type="component" value="Unassembled WGS sequence"/>
</dbReference>
<accession>A0ABT5P361</accession>
<organism evidence="1 2">
    <name type="scientific">Pseudomonas rubra</name>
    <dbReference type="NCBI Taxonomy" id="2942627"/>
    <lineage>
        <taxon>Bacteria</taxon>
        <taxon>Pseudomonadati</taxon>
        <taxon>Pseudomonadota</taxon>
        <taxon>Gammaproteobacteria</taxon>
        <taxon>Pseudomonadales</taxon>
        <taxon>Pseudomonadaceae</taxon>
        <taxon>Pseudomonas</taxon>
    </lineage>
</organism>
<dbReference type="RefSeq" id="WP_273891592.1">
    <property type="nucleotide sequence ID" value="NZ_JAMDGP010000030.1"/>
</dbReference>
<comment type="caution">
    <text evidence="1">The sequence shown here is derived from an EMBL/GenBank/DDBJ whole genome shotgun (WGS) entry which is preliminary data.</text>
</comment>